<dbReference type="Proteomes" id="UP000439113">
    <property type="component" value="Unassembled WGS sequence"/>
</dbReference>
<keyword evidence="4" id="KW-0998">Cell outer membrane</keyword>
<dbReference type="InterPro" id="IPR051692">
    <property type="entry name" value="OMP-like"/>
</dbReference>
<dbReference type="Gene3D" id="2.40.160.20">
    <property type="match status" value="1"/>
</dbReference>
<comment type="caution">
    <text evidence="8">The sequence shown here is derived from an EMBL/GenBank/DDBJ whole genome shotgun (WGS) entry which is preliminary data.</text>
</comment>
<dbReference type="SUPFAM" id="SSF56925">
    <property type="entry name" value="OMPA-like"/>
    <property type="match status" value="1"/>
</dbReference>
<feature type="signal peptide" evidence="6">
    <location>
        <begin position="1"/>
        <end position="20"/>
    </location>
</feature>
<accession>A0A6N8DJH4</accession>
<keyword evidence="3" id="KW-0472">Membrane</keyword>
<sequence length="219" mass="22932">MRNVLLSTVALMALTGSALAADLPSRKAAAPVYVAPVPAFSWTGFYVGVEGGASFLSTNASGFATNNQTAGLIGGVVGYNYEFPNRFVLGLEGDAGGVIGAKKTYANPVFTTDSSYFADIRGRIGYAIADRALLFAAGGVAFGDTTFNSVSQGRVGWTVGGGVDYAFTNNLIGRVEYRYTDLGRQTVNNVSVRQDSNAVLVGLLYKFGAPDYAPVVAKY</sequence>
<dbReference type="AlphaFoldDB" id="A0A6N8DJH4"/>
<dbReference type="OrthoDB" id="9815357at2"/>
<evidence type="ECO:0000256" key="4">
    <source>
        <dbReference type="ARBA" id="ARBA00023237"/>
    </source>
</evidence>
<protein>
    <submittedName>
        <fullName evidence="8">Outer membrane beta-barrel protein</fullName>
    </submittedName>
</protein>
<dbReference type="PANTHER" id="PTHR34001:SF3">
    <property type="entry name" value="BLL7405 PROTEIN"/>
    <property type="match status" value="1"/>
</dbReference>
<evidence type="ECO:0000259" key="7">
    <source>
        <dbReference type="Pfam" id="PF13505"/>
    </source>
</evidence>
<feature type="domain" description="Outer membrane protein beta-barrel" evidence="7">
    <location>
        <begin position="32"/>
        <end position="207"/>
    </location>
</feature>
<comment type="similarity">
    <text evidence="5">Belongs to the Omp25/RopB family.</text>
</comment>
<proteinExistence type="inferred from homology"/>
<evidence type="ECO:0000256" key="5">
    <source>
        <dbReference type="ARBA" id="ARBA00038306"/>
    </source>
</evidence>
<evidence type="ECO:0000256" key="2">
    <source>
        <dbReference type="ARBA" id="ARBA00022729"/>
    </source>
</evidence>
<evidence type="ECO:0000256" key="3">
    <source>
        <dbReference type="ARBA" id="ARBA00023136"/>
    </source>
</evidence>
<organism evidence="8 9">
    <name type="scientific">Rhodoblastus acidophilus</name>
    <name type="common">Rhodopseudomonas acidophila</name>
    <dbReference type="NCBI Taxonomy" id="1074"/>
    <lineage>
        <taxon>Bacteria</taxon>
        <taxon>Pseudomonadati</taxon>
        <taxon>Pseudomonadota</taxon>
        <taxon>Alphaproteobacteria</taxon>
        <taxon>Hyphomicrobiales</taxon>
        <taxon>Rhodoblastaceae</taxon>
        <taxon>Rhodoblastus</taxon>
    </lineage>
</organism>
<comment type="subcellular location">
    <subcellularLocation>
        <location evidence="1">Cell outer membrane</location>
    </subcellularLocation>
</comment>
<dbReference type="Pfam" id="PF13505">
    <property type="entry name" value="OMP_b-brl"/>
    <property type="match status" value="1"/>
</dbReference>
<evidence type="ECO:0000256" key="1">
    <source>
        <dbReference type="ARBA" id="ARBA00004442"/>
    </source>
</evidence>
<dbReference type="EMBL" id="WNKS01000001">
    <property type="protein sequence ID" value="MTV29381.1"/>
    <property type="molecule type" value="Genomic_DNA"/>
</dbReference>
<name>A0A6N8DJH4_RHOAC</name>
<dbReference type="InterPro" id="IPR027385">
    <property type="entry name" value="Beta-barrel_OMP"/>
</dbReference>
<dbReference type="PANTHER" id="PTHR34001">
    <property type="entry name" value="BLL7405 PROTEIN"/>
    <property type="match status" value="1"/>
</dbReference>
<gene>
    <name evidence="8" type="ORF">GJ654_00080</name>
</gene>
<dbReference type="GO" id="GO:0009279">
    <property type="term" value="C:cell outer membrane"/>
    <property type="evidence" value="ECO:0007669"/>
    <property type="project" value="UniProtKB-SubCell"/>
</dbReference>
<dbReference type="InterPro" id="IPR011250">
    <property type="entry name" value="OMP/PagP_B-barrel"/>
</dbReference>
<reference evidence="8 9" key="1">
    <citation type="submission" date="2019-11" db="EMBL/GenBank/DDBJ databases">
        <title>Whole-genome sequence of a Rhodoblastus acidophilus DSM 142.</title>
        <authorList>
            <person name="Kyndt J.A."/>
            <person name="Meyer T.E."/>
        </authorList>
    </citation>
    <scope>NUCLEOTIDE SEQUENCE [LARGE SCALE GENOMIC DNA]</scope>
    <source>
        <strain evidence="8 9">DSM 142</strain>
    </source>
</reference>
<evidence type="ECO:0000313" key="9">
    <source>
        <dbReference type="Proteomes" id="UP000439113"/>
    </source>
</evidence>
<evidence type="ECO:0000313" key="8">
    <source>
        <dbReference type="EMBL" id="MTV29381.1"/>
    </source>
</evidence>
<keyword evidence="2 6" id="KW-0732">Signal</keyword>
<evidence type="ECO:0000256" key="6">
    <source>
        <dbReference type="SAM" id="SignalP"/>
    </source>
</evidence>
<feature type="chain" id="PRO_5026661752" evidence="6">
    <location>
        <begin position="21"/>
        <end position="219"/>
    </location>
</feature>
<dbReference type="RefSeq" id="WP_155444059.1">
    <property type="nucleotide sequence ID" value="NZ_JAOQNR010000001.1"/>
</dbReference>